<evidence type="ECO:0000259" key="7">
    <source>
        <dbReference type="Pfam" id="PF05175"/>
    </source>
</evidence>
<evidence type="ECO:0000256" key="6">
    <source>
        <dbReference type="HAMAP-Rule" id="MF_01859"/>
    </source>
</evidence>
<evidence type="ECO:0000313" key="10">
    <source>
        <dbReference type="Proteomes" id="UP000249616"/>
    </source>
</evidence>
<organism evidence="9 10">
    <name type="scientific">Streptomyces cadmiisoli</name>
    <dbReference type="NCBI Taxonomy" id="2184053"/>
    <lineage>
        <taxon>Bacteria</taxon>
        <taxon>Bacillati</taxon>
        <taxon>Actinomycetota</taxon>
        <taxon>Actinomycetes</taxon>
        <taxon>Kitasatosporales</taxon>
        <taxon>Streptomycetaceae</taxon>
        <taxon>Streptomyces</taxon>
        <taxon>Streptomyces aurantiacus group</taxon>
    </lineage>
</organism>
<dbReference type="InterPro" id="IPR058679">
    <property type="entry name" value="RlmG_N"/>
</dbReference>
<dbReference type="Gene3D" id="3.40.50.150">
    <property type="entry name" value="Vaccinia Virus protein VP39"/>
    <property type="match status" value="2"/>
</dbReference>
<protein>
    <recommendedName>
        <fullName evidence="6">Ribosomal RNA large subunit methyltransferase G</fullName>
        <ecNumber evidence="6">2.1.1.174</ecNumber>
    </recommendedName>
    <alternativeName>
        <fullName evidence="6">23S rRNA m2G1835 methyltransferase</fullName>
    </alternativeName>
    <alternativeName>
        <fullName evidence="6">rRNA (guanine-N(2)-)-methyltransferase RlmG</fullName>
    </alternativeName>
</protein>
<dbReference type="Pfam" id="PF26049">
    <property type="entry name" value="RLMG_N"/>
    <property type="match status" value="1"/>
</dbReference>
<evidence type="ECO:0000313" key="9">
    <source>
        <dbReference type="EMBL" id="AWW41024.1"/>
    </source>
</evidence>
<keyword evidence="3 6" id="KW-0489">Methyltransferase</keyword>
<dbReference type="InterPro" id="IPR046977">
    <property type="entry name" value="RsmC/RlmG"/>
</dbReference>
<dbReference type="PROSITE" id="PS00092">
    <property type="entry name" value="N6_MTASE"/>
    <property type="match status" value="1"/>
</dbReference>
<dbReference type="GO" id="GO:0003676">
    <property type="term" value="F:nucleic acid binding"/>
    <property type="evidence" value="ECO:0007669"/>
    <property type="project" value="InterPro"/>
</dbReference>
<dbReference type="AlphaFoldDB" id="A0A2Z4J797"/>
<keyword evidence="1 6" id="KW-0963">Cytoplasm</keyword>
<feature type="domain" description="RlmG N-terminal" evidence="8">
    <location>
        <begin position="2"/>
        <end position="177"/>
    </location>
</feature>
<dbReference type="SUPFAM" id="SSF53335">
    <property type="entry name" value="S-adenosyl-L-methionine-dependent methyltransferases"/>
    <property type="match status" value="1"/>
</dbReference>
<dbReference type="GO" id="GO:0005737">
    <property type="term" value="C:cytoplasm"/>
    <property type="evidence" value="ECO:0007669"/>
    <property type="project" value="UniProtKB-SubCell"/>
</dbReference>
<evidence type="ECO:0000256" key="4">
    <source>
        <dbReference type="ARBA" id="ARBA00022679"/>
    </source>
</evidence>
<dbReference type="Proteomes" id="UP000249616">
    <property type="component" value="Chromosome"/>
</dbReference>
<name>A0A2Z4J797_9ACTN</name>
<comment type="similarity">
    <text evidence="6">Belongs to the methyltransferase superfamily. RlmG family.</text>
</comment>
<dbReference type="PIRSF" id="PIRSF037565">
    <property type="entry name" value="RRNA_m2G_Mtase_RsmD_prd"/>
    <property type="match status" value="1"/>
</dbReference>
<proteinExistence type="inferred from homology"/>
<dbReference type="GO" id="GO:0052916">
    <property type="term" value="F:23S rRNA (guanine(1835)-N(2))-methyltransferase activity"/>
    <property type="evidence" value="ECO:0007669"/>
    <property type="project" value="UniProtKB-EC"/>
</dbReference>
<evidence type="ECO:0000256" key="2">
    <source>
        <dbReference type="ARBA" id="ARBA00022552"/>
    </source>
</evidence>
<dbReference type="PANTHER" id="PTHR47816">
    <property type="entry name" value="RIBOSOMAL RNA SMALL SUBUNIT METHYLTRANSFERASE C"/>
    <property type="match status" value="1"/>
</dbReference>
<dbReference type="EC" id="2.1.1.174" evidence="6"/>
<dbReference type="Pfam" id="PF05175">
    <property type="entry name" value="MTS"/>
    <property type="match status" value="1"/>
</dbReference>
<keyword evidence="2 6" id="KW-0698">rRNA processing</keyword>
<evidence type="ECO:0000259" key="8">
    <source>
        <dbReference type="Pfam" id="PF26049"/>
    </source>
</evidence>
<gene>
    <name evidence="6" type="primary">rlmG</name>
    <name evidence="9" type="ORF">DN051_33705</name>
</gene>
<comment type="function">
    <text evidence="6">Specifically methylates the guanine in position 1835 (m2G1835) of 23S rRNA.</text>
</comment>
<evidence type="ECO:0000256" key="5">
    <source>
        <dbReference type="ARBA" id="ARBA00022691"/>
    </source>
</evidence>
<dbReference type="InterPro" id="IPR007848">
    <property type="entry name" value="Small_mtfrase_dom"/>
</dbReference>
<keyword evidence="4 6" id="KW-0808">Transferase</keyword>
<dbReference type="RefSeq" id="WP_053757494.1">
    <property type="nucleotide sequence ID" value="NZ_CBDRHE010000051.1"/>
</dbReference>
<comment type="subcellular location">
    <subcellularLocation>
        <location evidence="6">Cytoplasm</location>
    </subcellularLocation>
</comment>
<keyword evidence="10" id="KW-1185">Reference proteome</keyword>
<dbReference type="InterPro" id="IPR002052">
    <property type="entry name" value="DNA_methylase_N6_adenine_CS"/>
</dbReference>
<dbReference type="CDD" id="cd02440">
    <property type="entry name" value="AdoMet_MTases"/>
    <property type="match status" value="1"/>
</dbReference>
<dbReference type="PANTHER" id="PTHR47816:SF5">
    <property type="entry name" value="RIBOSOMAL RNA LARGE SUBUNIT METHYLTRANSFERASE G"/>
    <property type="match status" value="1"/>
</dbReference>
<dbReference type="KEGG" id="scad:DN051_33705"/>
<feature type="domain" description="Methyltransferase small" evidence="7">
    <location>
        <begin position="204"/>
        <end position="373"/>
    </location>
</feature>
<dbReference type="InterPro" id="IPR029063">
    <property type="entry name" value="SAM-dependent_MTases_sf"/>
</dbReference>
<evidence type="ECO:0000256" key="1">
    <source>
        <dbReference type="ARBA" id="ARBA00022490"/>
    </source>
</evidence>
<reference evidence="9 10" key="1">
    <citation type="journal article" date="2019" name="Int. J. Syst. Evol. Microbiol.">
        <title>Streptomyces cadmiisoli sp. nov., a novel actinomycete isolated from cadmium-contaminated soil.</title>
        <authorList>
            <person name="Li K."/>
            <person name="Tang X."/>
            <person name="Zhao J."/>
            <person name="Guo Y."/>
            <person name="Tang Y."/>
            <person name="Gao J."/>
        </authorList>
    </citation>
    <scope>NUCLEOTIDE SEQUENCE [LARGE SCALE GENOMIC DNA]</scope>
    <source>
        <strain evidence="9 10">ZFG47</strain>
    </source>
</reference>
<accession>A0A2Z4J797</accession>
<dbReference type="EMBL" id="CP030073">
    <property type="protein sequence ID" value="AWW41024.1"/>
    <property type="molecule type" value="Genomic_DNA"/>
</dbReference>
<dbReference type="InterPro" id="IPR017237">
    <property type="entry name" value="RLMG"/>
</dbReference>
<keyword evidence="5 6" id="KW-0949">S-adenosyl-L-methionine</keyword>
<sequence length="377" mass="40631">MTTPWGELALARFPEDPRDRLRAWDASDDYLLRHLADEGVPLTGTVVVLGDRWGALATALATHGPVQITDSYLTQEATHANLARNGVGPGTVRLLTTQDPPPDRVDVLLVRVPKSLALLEDQLMRLAPAVHEGTVVVGTGMVKEIHTSTLNLFERILGPTRTSLAERKARLIHCTPDPSLARSANPWPYSYALPGDIGPVSGHTVVNHAGVFCADRLDIGTRFLLKHLPDTRGSRRVVDLGCGNGVVGTAVALANPDAEVLFVDESFQAAASAEATYRANGVPGHAEFRVGDGLAGVPSGSVDLVLNNPPFHAHQATTDATAWRMFTGARRTLRPGGELWVIGNRHLGYHVKLRRLFGNSRLVASDPKFVVLKAVKR</sequence>
<dbReference type="HAMAP" id="MF_01859">
    <property type="entry name" value="23SrRNA_methyltr_G"/>
    <property type="match status" value="1"/>
</dbReference>
<evidence type="ECO:0000256" key="3">
    <source>
        <dbReference type="ARBA" id="ARBA00022603"/>
    </source>
</evidence>
<comment type="catalytic activity">
    <reaction evidence="6">
        <text>guanosine(1835) in 23S rRNA + S-adenosyl-L-methionine = N(2)-methylguanosine(1835) in 23S rRNA + S-adenosyl-L-homocysteine + H(+)</text>
        <dbReference type="Rhea" id="RHEA:42744"/>
        <dbReference type="Rhea" id="RHEA-COMP:10217"/>
        <dbReference type="Rhea" id="RHEA-COMP:10218"/>
        <dbReference type="ChEBI" id="CHEBI:15378"/>
        <dbReference type="ChEBI" id="CHEBI:57856"/>
        <dbReference type="ChEBI" id="CHEBI:59789"/>
        <dbReference type="ChEBI" id="CHEBI:74269"/>
        <dbReference type="ChEBI" id="CHEBI:74481"/>
        <dbReference type="EC" id="2.1.1.174"/>
    </reaction>
</comment>